<evidence type="ECO:0000256" key="9">
    <source>
        <dbReference type="RuleBase" id="RU362035"/>
    </source>
</evidence>
<keyword evidence="5 9" id="KW-0812">Transmembrane</keyword>
<dbReference type="GO" id="GO:0008510">
    <property type="term" value="F:sodium:bicarbonate symporter activity"/>
    <property type="evidence" value="ECO:0007669"/>
    <property type="project" value="TreeGrafter"/>
</dbReference>
<dbReference type="InterPro" id="IPR011531">
    <property type="entry name" value="HCO3_transpt-like_TM_dom"/>
</dbReference>
<dbReference type="InterPro" id="IPR013769">
    <property type="entry name" value="Band3_cytoplasmic_dom"/>
</dbReference>
<dbReference type="InterPro" id="IPR003024">
    <property type="entry name" value="Na/HCO3_transpt"/>
</dbReference>
<dbReference type="PANTHER" id="PTHR11453">
    <property type="entry name" value="ANION EXCHANGE PROTEIN"/>
    <property type="match status" value="1"/>
</dbReference>
<feature type="transmembrane region" description="Helical" evidence="9">
    <location>
        <begin position="673"/>
        <end position="692"/>
    </location>
</feature>
<sequence length="1105" mass="125076">MSHLYAESINDMPGQHDGITRRHSDTDTMVQHHHHLEKTEAFGESITFNVDVPQVFCQLDVLCRSDETDYAYWKEKARWIRFEEIAENALGRWSKPHVATLMQTALLNLKKLLQNGVIILNVSANDLLAISHDEIDKSELGPIDRGIAAAATLTVTPPDQETIATDTTGQQVSKEYNVKLQRKIGSNSEGASILICPVDFIENETIVFVRLQKPVELPGMLEVKISSRFIVLLIGPEENEKPLLQMGRTMATILTDDICREFAYISKNSDEIMKMMDRFMQDTYVIPPSEWDPSIRIEPPHKYTSKEERQAKERQSKAPQETGEKIEEIELTSHADLTLAPSKRPFYGLIRDIRNKLPYYISDFTDCASLQCLAATLYLFIVCLCSVVAFGGILGTATENYMATMECILAAAISGIIFALFSGQPLNIMSATGPMLILEHIIEHLCKDYRINYLEFRLWIGVWIFILLLIFVVFNLSFLVRYITRFTEDCFASLVALIFIVDAIRAILKIRKQYPVNYRPNILLDYSCSCIFTDIGENETTINDANVVDYLFHGTNLNKTSQTACTIAGGFVVGSGCSTPVYHADIFFFSVLLFIFTFLICMVLKEFRNSSFLPANIRTILSDFAVLIAIVIMSVWDGYLLLNTPKLYVPTEFKPTRPHDRGWFIPFYGKNELWTIPLAIIPALIATILIFMDQQITAVIINRKEFKLKKSPGYHLDLFVLSLTILIQSILGLPWFVAATVLALTHVNSLKLMSVNTAPGEKPKFEGIIEQRVSALLMSILTGLSVLFTQVLNHIPMPVLYGVFMFMGVSALRNMQIYDRVLLFFMPQKYQPDYPYLRHVRISRVHLFTVVQIVSLVGLYVLKNIKSIAITFPLLIVGTCFVRKLMDKVFTQEELYWLDDILPGSKESKIRGNSMARNVRISKVAWEDSNEESTEVSKIPNVGSLSIDNTNESSVPLIVVNEIISSEETSANASVNHILKELQRDVDDLKRMQQEHISKSDANPLASPFDDLDEEHVAWLKKKNTKIIESIVERFQELHDHFIPLSTGGYDDPRKNRSGPAASTVVRDNQILFKKTLLKLCDQIRPNLLLTTGGTEIIPDDIISE</sequence>
<feature type="transmembrane region" description="Helical" evidence="9">
    <location>
        <begin position="845"/>
        <end position="862"/>
    </location>
</feature>
<proteinExistence type="inferred from homology"/>
<keyword evidence="7 9" id="KW-0406">Ion transport</keyword>
<feature type="transmembrane region" description="Helical" evidence="9">
    <location>
        <begin position="458"/>
        <end position="478"/>
    </location>
</feature>
<keyword evidence="3 9" id="KW-0813">Transport</keyword>
<evidence type="ECO:0000256" key="7">
    <source>
        <dbReference type="ARBA" id="ARBA00023065"/>
    </source>
</evidence>
<dbReference type="Gene3D" id="1.10.287.570">
    <property type="entry name" value="Helical hairpin bin"/>
    <property type="match status" value="1"/>
</dbReference>
<dbReference type="InterPro" id="IPR016152">
    <property type="entry name" value="PTrfase/Anion_transptr"/>
</dbReference>
<feature type="coiled-coil region" evidence="10">
    <location>
        <begin position="972"/>
        <end position="999"/>
    </location>
</feature>
<evidence type="ECO:0000256" key="8">
    <source>
        <dbReference type="ARBA" id="ARBA00023136"/>
    </source>
</evidence>
<dbReference type="InterPro" id="IPR003020">
    <property type="entry name" value="HCO3_transpt_euk"/>
</dbReference>
<reference evidence="14" key="1">
    <citation type="submission" date="2021-02" db="EMBL/GenBank/DDBJ databases">
        <authorList>
            <person name="Nowell W R."/>
        </authorList>
    </citation>
    <scope>NUCLEOTIDE SEQUENCE</scope>
</reference>
<dbReference type="Proteomes" id="UP000663855">
    <property type="component" value="Unassembled WGS sequence"/>
</dbReference>
<evidence type="ECO:0000256" key="6">
    <source>
        <dbReference type="ARBA" id="ARBA00022989"/>
    </source>
</evidence>
<dbReference type="GO" id="GO:0051453">
    <property type="term" value="P:regulation of intracellular pH"/>
    <property type="evidence" value="ECO:0007669"/>
    <property type="project" value="TreeGrafter"/>
</dbReference>
<dbReference type="SUPFAM" id="SSF55804">
    <property type="entry name" value="Phoshotransferase/anion transport protein"/>
    <property type="match status" value="1"/>
</dbReference>
<feature type="transmembrane region" description="Helical" evidence="9">
    <location>
        <begin position="624"/>
        <end position="642"/>
    </location>
</feature>
<protein>
    <recommendedName>
        <fullName evidence="9">Anion exchange protein</fullName>
    </recommendedName>
</protein>
<keyword evidence="8 9" id="KW-0472">Membrane</keyword>
<organism evidence="14 15">
    <name type="scientific">Rotaria magnacalcarata</name>
    <dbReference type="NCBI Taxonomy" id="392030"/>
    <lineage>
        <taxon>Eukaryota</taxon>
        <taxon>Metazoa</taxon>
        <taxon>Spiralia</taxon>
        <taxon>Gnathifera</taxon>
        <taxon>Rotifera</taxon>
        <taxon>Eurotatoria</taxon>
        <taxon>Bdelloidea</taxon>
        <taxon>Philodinida</taxon>
        <taxon>Philodinidae</taxon>
        <taxon>Rotaria</taxon>
    </lineage>
</organism>
<dbReference type="AlphaFoldDB" id="A0A814G077"/>
<feature type="non-terminal residue" evidence="14">
    <location>
        <position position="1"/>
    </location>
</feature>
<evidence type="ECO:0000256" key="1">
    <source>
        <dbReference type="ARBA" id="ARBA00004554"/>
    </source>
</evidence>
<dbReference type="PRINTS" id="PR01232">
    <property type="entry name" value="NAHCO3TRSPRT"/>
</dbReference>
<feature type="compositionally biased region" description="Basic and acidic residues" evidence="11">
    <location>
        <begin position="293"/>
        <end position="324"/>
    </location>
</feature>
<feature type="domain" description="Bicarbonate transporter-like transmembrane" evidence="12">
    <location>
        <begin position="344"/>
        <end position="902"/>
    </location>
</feature>
<feature type="transmembrane region" description="Helical" evidence="9">
    <location>
        <begin position="713"/>
        <end position="730"/>
    </location>
</feature>
<keyword evidence="4" id="KW-1003">Cell membrane</keyword>
<evidence type="ECO:0000313" key="14">
    <source>
        <dbReference type="EMBL" id="CAF0989382.1"/>
    </source>
</evidence>
<name>A0A814G077_9BILA</name>
<keyword evidence="10" id="KW-0175">Coiled coil</keyword>
<feature type="domain" description="Band 3 cytoplasmic" evidence="13">
    <location>
        <begin position="159"/>
        <end position="293"/>
    </location>
</feature>
<feature type="transmembrane region" description="Helical" evidence="9">
    <location>
        <begin position="586"/>
        <end position="604"/>
    </location>
</feature>
<dbReference type="Pfam" id="PF00955">
    <property type="entry name" value="HCO3_cotransp"/>
    <property type="match status" value="1"/>
</dbReference>
<dbReference type="PRINTS" id="PR01231">
    <property type="entry name" value="HCO3TRNSPORT"/>
</dbReference>
<dbReference type="GO" id="GO:0005452">
    <property type="term" value="F:solute:inorganic anion antiporter activity"/>
    <property type="evidence" value="ECO:0007669"/>
    <property type="project" value="InterPro"/>
</dbReference>
<feature type="transmembrane region" description="Helical" evidence="9">
    <location>
        <begin position="407"/>
        <end position="426"/>
    </location>
</feature>
<dbReference type="GO" id="GO:0008509">
    <property type="term" value="F:monoatomic anion transmembrane transporter activity"/>
    <property type="evidence" value="ECO:0007669"/>
    <property type="project" value="InterPro"/>
</dbReference>
<comment type="similarity">
    <text evidence="2 9">Belongs to the anion exchanger (TC 2.A.31) family.</text>
</comment>
<evidence type="ECO:0000259" key="12">
    <source>
        <dbReference type="Pfam" id="PF00955"/>
    </source>
</evidence>
<comment type="caution">
    <text evidence="14">The sequence shown here is derived from an EMBL/GenBank/DDBJ whole genome shotgun (WGS) entry which is preliminary data.</text>
</comment>
<feature type="region of interest" description="Disordered" evidence="11">
    <location>
        <begin position="291"/>
        <end position="324"/>
    </location>
</feature>
<feature type="transmembrane region" description="Helical" evidence="9">
    <location>
        <begin position="375"/>
        <end position="395"/>
    </location>
</feature>
<evidence type="ECO:0000256" key="11">
    <source>
        <dbReference type="SAM" id="MobiDB-lite"/>
    </source>
</evidence>
<dbReference type="Pfam" id="PF07565">
    <property type="entry name" value="Band_3_cyto"/>
    <property type="match status" value="2"/>
</dbReference>
<gene>
    <name evidence="14" type="ORF">CJN711_LOCUS1773</name>
</gene>
<dbReference type="PANTHER" id="PTHR11453:SF36">
    <property type="entry name" value="ANION EXCHANGE PROTEIN"/>
    <property type="match status" value="1"/>
</dbReference>
<evidence type="ECO:0000256" key="2">
    <source>
        <dbReference type="ARBA" id="ARBA00010993"/>
    </source>
</evidence>
<accession>A0A814G077</accession>
<evidence type="ECO:0000259" key="13">
    <source>
        <dbReference type="Pfam" id="PF07565"/>
    </source>
</evidence>
<dbReference type="Gene3D" id="3.40.930.10">
    <property type="entry name" value="Mannitol-specific EII, Chain A"/>
    <property type="match status" value="2"/>
</dbReference>
<evidence type="ECO:0000256" key="10">
    <source>
        <dbReference type="SAM" id="Coils"/>
    </source>
</evidence>
<feature type="transmembrane region" description="Helical" evidence="9">
    <location>
        <begin position="490"/>
        <end position="508"/>
    </location>
</feature>
<evidence type="ECO:0000256" key="5">
    <source>
        <dbReference type="ARBA" id="ARBA00022692"/>
    </source>
</evidence>
<feature type="domain" description="Band 3 cytoplasmic" evidence="13">
    <location>
        <begin position="54"/>
        <end position="139"/>
    </location>
</feature>
<comment type="subcellular location">
    <subcellularLocation>
        <location evidence="1">Basolateral cell membrane</location>
        <topology evidence="1">Multi-pass membrane protein</topology>
    </subcellularLocation>
    <subcellularLocation>
        <location evidence="9">Membrane</location>
        <topology evidence="9">Multi-pass membrane protein</topology>
    </subcellularLocation>
</comment>
<evidence type="ECO:0000313" key="15">
    <source>
        <dbReference type="Proteomes" id="UP000663855"/>
    </source>
</evidence>
<keyword evidence="6 9" id="KW-1133">Transmembrane helix</keyword>
<dbReference type="GO" id="GO:0016323">
    <property type="term" value="C:basolateral plasma membrane"/>
    <property type="evidence" value="ECO:0007669"/>
    <property type="project" value="UniProtKB-SubCell"/>
</dbReference>
<dbReference type="NCBIfam" id="TIGR00834">
    <property type="entry name" value="ae"/>
    <property type="match status" value="1"/>
</dbReference>
<evidence type="ECO:0000256" key="4">
    <source>
        <dbReference type="ARBA" id="ARBA00022475"/>
    </source>
</evidence>
<dbReference type="EMBL" id="CAJNOV010000117">
    <property type="protein sequence ID" value="CAF0989382.1"/>
    <property type="molecule type" value="Genomic_DNA"/>
</dbReference>
<evidence type="ECO:0000256" key="3">
    <source>
        <dbReference type="ARBA" id="ARBA00022448"/>
    </source>
</evidence>
<feature type="transmembrane region" description="Helical" evidence="9">
    <location>
        <begin position="798"/>
        <end position="815"/>
    </location>
</feature>